<evidence type="ECO:0000256" key="1">
    <source>
        <dbReference type="ARBA" id="ARBA00023015"/>
    </source>
</evidence>
<dbReference type="SUPFAM" id="SSF47413">
    <property type="entry name" value="lambda repressor-like DNA-binding domains"/>
    <property type="match status" value="1"/>
</dbReference>
<dbReference type="SUPFAM" id="SSF51306">
    <property type="entry name" value="LexA/Signal peptidase"/>
    <property type="match status" value="1"/>
</dbReference>
<keyword evidence="2" id="KW-0238">DNA-binding</keyword>
<dbReference type="EMBL" id="CP015199">
    <property type="protein sequence ID" value="ANF50311.1"/>
    <property type="molecule type" value="Genomic_DNA"/>
</dbReference>
<dbReference type="KEGG" id="chh:A0O34_07185"/>
<gene>
    <name evidence="5" type="ORF">A0O34_07185</name>
</gene>
<dbReference type="InterPro" id="IPR010982">
    <property type="entry name" value="Lambda_DNA-bd_dom_sf"/>
</dbReference>
<dbReference type="PANTHER" id="PTHR40661">
    <property type="match status" value="1"/>
</dbReference>
<dbReference type="PANTHER" id="PTHR40661:SF3">
    <property type="entry name" value="FELS-1 PROPHAGE TRANSCRIPTIONAL REGULATOR"/>
    <property type="match status" value="1"/>
</dbReference>
<proteinExistence type="predicted"/>
<protein>
    <submittedName>
        <fullName evidence="5">XRE family transcriptional regulator</fullName>
    </submittedName>
</protein>
<dbReference type="OrthoDB" id="3831186at2"/>
<dbReference type="AlphaFoldDB" id="A0A172XTM8"/>
<keyword evidence="3" id="KW-0804">Transcription</keyword>
<dbReference type="CDD" id="cd06529">
    <property type="entry name" value="S24_LexA-like"/>
    <property type="match status" value="1"/>
</dbReference>
<organism evidence="5 6">
    <name type="scientific">Chryseobacterium glaciei</name>
    <dbReference type="NCBI Taxonomy" id="1685010"/>
    <lineage>
        <taxon>Bacteria</taxon>
        <taxon>Pseudomonadati</taxon>
        <taxon>Bacteroidota</taxon>
        <taxon>Flavobacteriia</taxon>
        <taxon>Flavobacteriales</taxon>
        <taxon>Weeksellaceae</taxon>
        <taxon>Chryseobacterium group</taxon>
        <taxon>Chryseobacterium</taxon>
    </lineage>
</organism>
<dbReference type="Pfam" id="PF01381">
    <property type="entry name" value="HTH_3"/>
    <property type="match status" value="1"/>
</dbReference>
<dbReference type="RefSeq" id="WP_066753082.1">
    <property type="nucleotide sequence ID" value="NZ_CP015199.1"/>
</dbReference>
<dbReference type="STRING" id="1685010.A0O34_07185"/>
<accession>A0A172XTM8</accession>
<evidence type="ECO:0000313" key="6">
    <source>
        <dbReference type="Proteomes" id="UP000077824"/>
    </source>
</evidence>
<reference evidence="5 6" key="1">
    <citation type="submission" date="2016-04" db="EMBL/GenBank/DDBJ databases">
        <title>Complete Genome Sequence of Chryseobacterium sp. IHBB 10212.</title>
        <authorList>
            <person name="Pal M."/>
            <person name="Swarnkar M.K."/>
            <person name="Kaushal K."/>
            <person name="Chhibber S."/>
            <person name="Singh A.K."/>
            <person name="Gulati A."/>
        </authorList>
    </citation>
    <scope>NUCLEOTIDE SEQUENCE [LARGE SCALE GENOMIC DNA]</scope>
    <source>
        <strain evidence="5 6">IHBB 10212</strain>
    </source>
</reference>
<dbReference type="Pfam" id="PF00717">
    <property type="entry name" value="Peptidase_S24"/>
    <property type="match status" value="1"/>
</dbReference>
<evidence type="ECO:0000259" key="4">
    <source>
        <dbReference type="PROSITE" id="PS50943"/>
    </source>
</evidence>
<evidence type="ECO:0000256" key="3">
    <source>
        <dbReference type="ARBA" id="ARBA00023163"/>
    </source>
</evidence>
<feature type="domain" description="HTH cro/C1-type" evidence="4">
    <location>
        <begin position="8"/>
        <end position="62"/>
    </location>
</feature>
<name>A0A172XTM8_9FLAO</name>
<dbReference type="CDD" id="cd00093">
    <property type="entry name" value="HTH_XRE"/>
    <property type="match status" value="1"/>
</dbReference>
<keyword evidence="6" id="KW-1185">Reference proteome</keyword>
<dbReference type="InterPro" id="IPR015927">
    <property type="entry name" value="Peptidase_S24_S26A/B/C"/>
</dbReference>
<dbReference type="InterPro" id="IPR001387">
    <property type="entry name" value="Cro/C1-type_HTH"/>
</dbReference>
<dbReference type="InterPro" id="IPR039418">
    <property type="entry name" value="LexA-like"/>
</dbReference>
<keyword evidence="1" id="KW-0805">Transcription regulation</keyword>
<dbReference type="Gene3D" id="1.10.260.40">
    <property type="entry name" value="lambda repressor-like DNA-binding domains"/>
    <property type="match status" value="1"/>
</dbReference>
<dbReference type="PROSITE" id="PS50943">
    <property type="entry name" value="HTH_CROC1"/>
    <property type="match status" value="1"/>
</dbReference>
<dbReference type="GO" id="GO:0003677">
    <property type="term" value="F:DNA binding"/>
    <property type="evidence" value="ECO:0007669"/>
    <property type="project" value="UniProtKB-KW"/>
</dbReference>
<dbReference type="Gene3D" id="2.10.109.10">
    <property type="entry name" value="Umud Fragment, subunit A"/>
    <property type="match status" value="1"/>
</dbReference>
<sequence length="254" mass="29192">MSILSENLRHLRAQTKLSQQKVADAILISRGAYEKYESDHAQPPNDTLVRISRYFQVSIDLLLTVDLKKYPLDGLMKLAENRILLPIAVDSTGENKIEIVPFKTQMGYVNGYSDPEYIEALQHISLPFLRNGKYRAFPAEGDSMPPFKDGTLIVGKYVEKIQEMKVGKTYLIVTRGGLVYKRLAGIEENSIRVQSDNSFFEPYEIPLHELLEAWEYECSILRDYEILDFANNDVKGMFLSLKQDINRLEKHLIQ</sequence>
<dbReference type="Proteomes" id="UP000077824">
    <property type="component" value="Chromosome"/>
</dbReference>
<dbReference type="InterPro" id="IPR036286">
    <property type="entry name" value="LexA/Signal_pep-like_sf"/>
</dbReference>
<evidence type="ECO:0000256" key="2">
    <source>
        <dbReference type="ARBA" id="ARBA00023125"/>
    </source>
</evidence>
<evidence type="ECO:0000313" key="5">
    <source>
        <dbReference type="EMBL" id="ANF50311.1"/>
    </source>
</evidence>
<dbReference type="SMART" id="SM00530">
    <property type="entry name" value="HTH_XRE"/>
    <property type="match status" value="1"/>
</dbReference>